<dbReference type="Proteomes" id="UP000475265">
    <property type="component" value="Unassembled WGS sequence"/>
</dbReference>
<feature type="transmembrane region" description="Helical" evidence="1">
    <location>
        <begin position="16"/>
        <end position="35"/>
    </location>
</feature>
<feature type="transmembrane region" description="Helical" evidence="1">
    <location>
        <begin position="41"/>
        <end position="61"/>
    </location>
</feature>
<proteinExistence type="predicted"/>
<sequence>MQRPTVDSTNPGQSRLLIASCLIVFFGLLLMALRIAQKNEIMAIGAVWVANALTMVLHALYWKRYGVSGGFKIAIVIQLVLTILPFCFGSLGIMAVLLMLGGEIHYW</sequence>
<protein>
    <submittedName>
        <fullName evidence="2">Uncharacterized protein</fullName>
    </submittedName>
</protein>
<keyword evidence="1" id="KW-0812">Transmembrane</keyword>
<dbReference type="AlphaFoldDB" id="A0A6L5BSG0"/>
<feature type="transmembrane region" description="Helical" evidence="1">
    <location>
        <begin position="73"/>
        <end position="100"/>
    </location>
</feature>
<organism evidence="2 3">
    <name type="scientific">Pseudomonas frederiksbergensis</name>
    <dbReference type="NCBI Taxonomy" id="104087"/>
    <lineage>
        <taxon>Bacteria</taxon>
        <taxon>Pseudomonadati</taxon>
        <taxon>Pseudomonadota</taxon>
        <taxon>Gammaproteobacteria</taxon>
        <taxon>Pseudomonadales</taxon>
        <taxon>Pseudomonadaceae</taxon>
        <taxon>Pseudomonas</taxon>
    </lineage>
</organism>
<keyword evidence="1" id="KW-0472">Membrane</keyword>
<comment type="caution">
    <text evidence="2">The sequence shown here is derived from an EMBL/GenBank/DDBJ whole genome shotgun (WGS) entry which is preliminary data.</text>
</comment>
<evidence type="ECO:0000313" key="2">
    <source>
        <dbReference type="EMBL" id="KAF2390692.1"/>
    </source>
</evidence>
<keyword evidence="1" id="KW-1133">Transmembrane helix</keyword>
<dbReference type="EMBL" id="JAAAXX010000002">
    <property type="protein sequence ID" value="KAF2390692.1"/>
    <property type="molecule type" value="Genomic_DNA"/>
</dbReference>
<gene>
    <name evidence="2" type="ORF">FX983_05154</name>
</gene>
<name>A0A6L5BSG0_9PSED</name>
<accession>A0A6L5BSG0</accession>
<evidence type="ECO:0000256" key="1">
    <source>
        <dbReference type="SAM" id="Phobius"/>
    </source>
</evidence>
<evidence type="ECO:0000313" key="3">
    <source>
        <dbReference type="Proteomes" id="UP000475265"/>
    </source>
</evidence>
<reference evidence="2 3" key="1">
    <citation type="submission" date="2019-12" db="EMBL/GenBank/DDBJ databases">
        <title>Endophytic bacteria associated with Panax ginseng seedlings.</title>
        <authorList>
            <person name="Park J.M."/>
            <person name="Shin R."/>
            <person name="Jo S.H."/>
        </authorList>
    </citation>
    <scope>NUCLEOTIDE SEQUENCE [LARGE SCALE GENOMIC DNA]</scope>
    <source>
        <strain evidence="2 3">PgKB32</strain>
    </source>
</reference>